<evidence type="ECO:0000313" key="2">
    <source>
        <dbReference type="EMBL" id="DAD30240.1"/>
    </source>
</evidence>
<evidence type="ECO:0000313" key="3">
    <source>
        <dbReference type="EMBL" id="DAD30253.1"/>
    </source>
</evidence>
<dbReference type="EMBL" id="DUZY01000002">
    <property type="protein sequence ID" value="DAD30240.1"/>
    <property type="molecule type" value="Genomic_DNA"/>
</dbReference>
<dbReference type="EMBL" id="DUZY01000002">
    <property type="protein sequence ID" value="DAD29742.1"/>
    <property type="molecule type" value="Genomic_DNA"/>
</dbReference>
<protein>
    <submittedName>
        <fullName evidence="3">Uncharacterized protein</fullName>
    </submittedName>
</protein>
<dbReference type="EMBL" id="DUZY01000002">
    <property type="protein sequence ID" value="DAD30253.1"/>
    <property type="molecule type" value="Genomic_DNA"/>
</dbReference>
<proteinExistence type="predicted"/>
<comment type="caution">
    <text evidence="3">The sequence shown here is derived from an EMBL/GenBank/DDBJ whole genome shotgun (WGS) entry which is preliminary data.</text>
</comment>
<evidence type="ECO:0000313" key="5">
    <source>
        <dbReference type="Proteomes" id="UP000607653"/>
    </source>
</evidence>
<dbReference type="EMBL" id="DUZY01000002">
    <property type="protein sequence ID" value="DAD30255.1"/>
    <property type="molecule type" value="Genomic_DNA"/>
</dbReference>
<sequence length="55" mass="6080">MPHEGGLALIAKYNLHPLTSKLARISTICGCPLCIRGEFPLGPVTHEKIQKEQRI</sequence>
<reference evidence="3 5" key="1">
    <citation type="journal article" date="2020" name="Mol. Biol. Evol.">
        <title>Distinct Expression and Methylation Patterns for Genes with Different Fates following a Single Whole-Genome Duplication in Flowering Plants.</title>
        <authorList>
            <person name="Shi T."/>
            <person name="Rahmani R.S."/>
            <person name="Gugger P.F."/>
            <person name="Wang M."/>
            <person name="Li H."/>
            <person name="Zhang Y."/>
            <person name="Li Z."/>
            <person name="Wang Q."/>
            <person name="Van de Peer Y."/>
            <person name="Marchal K."/>
            <person name="Chen J."/>
        </authorList>
    </citation>
    <scope>NUCLEOTIDE SEQUENCE [LARGE SCALE GENOMIC DNA]</scope>
    <source>
        <tissue evidence="3">Leaf</tissue>
    </source>
</reference>
<dbReference type="AlphaFoldDB" id="A0A822YDN0"/>
<evidence type="ECO:0000313" key="1">
    <source>
        <dbReference type="EMBL" id="DAD29742.1"/>
    </source>
</evidence>
<evidence type="ECO:0000313" key="4">
    <source>
        <dbReference type="EMBL" id="DAD30255.1"/>
    </source>
</evidence>
<accession>A0A822YDN0</accession>
<keyword evidence="5" id="KW-1185">Reference proteome</keyword>
<gene>
    <name evidence="1" type="ORF">HUJ06_031210</name>
    <name evidence="2" type="ORF">HUJ06_031708</name>
    <name evidence="3" type="ORF">HUJ06_031721</name>
    <name evidence="4" type="ORF">HUJ06_031723</name>
</gene>
<dbReference type="Proteomes" id="UP000607653">
    <property type="component" value="Unassembled WGS sequence"/>
</dbReference>
<organism evidence="3 5">
    <name type="scientific">Nelumbo nucifera</name>
    <name type="common">Sacred lotus</name>
    <dbReference type="NCBI Taxonomy" id="4432"/>
    <lineage>
        <taxon>Eukaryota</taxon>
        <taxon>Viridiplantae</taxon>
        <taxon>Streptophyta</taxon>
        <taxon>Embryophyta</taxon>
        <taxon>Tracheophyta</taxon>
        <taxon>Spermatophyta</taxon>
        <taxon>Magnoliopsida</taxon>
        <taxon>Proteales</taxon>
        <taxon>Nelumbonaceae</taxon>
        <taxon>Nelumbo</taxon>
    </lineage>
</organism>
<name>A0A822YDN0_NELNU</name>